<evidence type="ECO:0000313" key="4">
    <source>
        <dbReference type="Proteomes" id="UP000295188"/>
    </source>
</evidence>
<evidence type="ECO:0000256" key="1">
    <source>
        <dbReference type="ARBA" id="ARBA00007162"/>
    </source>
</evidence>
<dbReference type="PANTHER" id="PTHR35841">
    <property type="entry name" value="PHOSPHONATES-BINDING PERIPLASMIC PROTEIN"/>
    <property type="match status" value="1"/>
</dbReference>
<dbReference type="CDD" id="cd13571">
    <property type="entry name" value="PBP2_PnhD_1"/>
    <property type="match status" value="1"/>
</dbReference>
<dbReference type="NCBIfam" id="TIGR01098">
    <property type="entry name" value="3A0109s03R"/>
    <property type="match status" value="1"/>
</dbReference>
<keyword evidence="2" id="KW-0732">Signal</keyword>
<keyword evidence="4" id="KW-1185">Reference proteome</keyword>
<evidence type="ECO:0000313" key="3">
    <source>
        <dbReference type="EMBL" id="TCS76776.1"/>
    </source>
</evidence>
<dbReference type="GO" id="GO:0043190">
    <property type="term" value="C:ATP-binding cassette (ABC) transporter complex"/>
    <property type="evidence" value="ECO:0007669"/>
    <property type="project" value="InterPro"/>
</dbReference>
<dbReference type="Pfam" id="PF12974">
    <property type="entry name" value="Phosphonate-bd"/>
    <property type="match status" value="1"/>
</dbReference>
<gene>
    <name evidence="3" type="ORF">EDC37_12021</name>
</gene>
<proteinExistence type="inferred from homology"/>
<dbReference type="GO" id="GO:0055085">
    <property type="term" value="P:transmembrane transport"/>
    <property type="evidence" value="ECO:0007669"/>
    <property type="project" value="InterPro"/>
</dbReference>
<evidence type="ECO:0000256" key="2">
    <source>
        <dbReference type="ARBA" id="ARBA00022729"/>
    </source>
</evidence>
<organism evidence="3 4">
    <name type="scientific">Pectinatus cerevisiiphilus</name>
    <dbReference type="NCBI Taxonomy" id="86956"/>
    <lineage>
        <taxon>Bacteria</taxon>
        <taxon>Bacillati</taxon>
        <taxon>Bacillota</taxon>
        <taxon>Negativicutes</taxon>
        <taxon>Selenomonadales</taxon>
        <taxon>Selenomonadaceae</taxon>
        <taxon>Pectinatus</taxon>
    </lineage>
</organism>
<accession>A0A4R3K2V3</accession>
<name>A0A4R3K2V3_9FIRM</name>
<protein>
    <submittedName>
        <fullName evidence="3">Phosphonate transport system substrate-binding protein</fullName>
    </submittedName>
</protein>
<comment type="caution">
    <text evidence="3">The sequence shown here is derived from an EMBL/GenBank/DDBJ whole genome shotgun (WGS) entry which is preliminary data.</text>
</comment>
<comment type="similarity">
    <text evidence="1">Belongs to the phosphate/phosphite/phosphonate binding protein family.</text>
</comment>
<dbReference type="InterPro" id="IPR005770">
    <property type="entry name" value="PhnD"/>
</dbReference>
<dbReference type="EMBL" id="SMAA01000020">
    <property type="protein sequence ID" value="TCS76776.1"/>
    <property type="molecule type" value="Genomic_DNA"/>
</dbReference>
<sequence>MSMFHHLKDKHYFALLLILIFSFIAFTYAHPDTYDSYIDFSKGTPFTPPRYSTAGSDAQERPLRIVISTVISPNVTIEDWRAFADYISKKLGRPTILLQRRSYKEIDQLLSNGDADISFMSTGAYCSYHGIQQLDVLAMIFYQGTMDYKTYLIALSSRNDINSMDDLRGKTMAFSDPLSYSGHINIVNELNTRYATSPSHYFSNYIYTGSHDRSIWAVKNKLVDAACVDSLVYDLILGDHPEDTNGIKIFQTIGNIPIGPIVVRSDLPAEQKEKLQQLLFNMHNDPQMAKSLKKIMIDKFVAPQQQLYTPYKKIYDKVMTDL</sequence>
<reference evidence="3 4" key="1">
    <citation type="submission" date="2019-03" db="EMBL/GenBank/DDBJ databases">
        <title>Genomic Encyclopedia of Type Strains, Phase IV (KMG-IV): sequencing the most valuable type-strain genomes for metagenomic binning, comparative biology and taxonomic classification.</title>
        <authorList>
            <person name="Goeker M."/>
        </authorList>
    </citation>
    <scope>NUCLEOTIDE SEQUENCE [LARGE SCALE GENOMIC DNA]</scope>
    <source>
        <strain evidence="3 4">DSM 20467</strain>
    </source>
</reference>
<dbReference type="Gene3D" id="3.40.190.10">
    <property type="entry name" value="Periplasmic binding protein-like II"/>
    <property type="match status" value="2"/>
</dbReference>
<dbReference type="RefSeq" id="WP_165874511.1">
    <property type="nucleotide sequence ID" value="NZ_SMAA01000020.1"/>
</dbReference>
<dbReference type="SUPFAM" id="SSF53850">
    <property type="entry name" value="Periplasmic binding protein-like II"/>
    <property type="match status" value="1"/>
</dbReference>
<dbReference type="Proteomes" id="UP000295188">
    <property type="component" value="Unassembled WGS sequence"/>
</dbReference>
<dbReference type="AlphaFoldDB" id="A0A4R3K2V3"/>
<dbReference type="PANTHER" id="PTHR35841:SF1">
    <property type="entry name" value="PHOSPHONATES-BINDING PERIPLASMIC PROTEIN"/>
    <property type="match status" value="1"/>
</dbReference>